<dbReference type="GO" id="GO:0046983">
    <property type="term" value="F:protein dimerization activity"/>
    <property type="evidence" value="ECO:0007669"/>
    <property type="project" value="InterPro"/>
</dbReference>
<dbReference type="PIRSF" id="PIRSF037434">
    <property type="entry name" value="STHK_ChrS"/>
    <property type="match status" value="1"/>
</dbReference>
<evidence type="ECO:0000256" key="6">
    <source>
        <dbReference type="ARBA" id="ARBA00022485"/>
    </source>
</evidence>
<dbReference type="PROSITE" id="PS50109">
    <property type="entry name" value="HIS_KIN"/>
    <property type="match status" value="1"/>
</dbReference>
<dbReference type="Pfam" id="PF02518">
    <property type="entry name" value="HATPase_c"/>
    <property type="match status" value="1"/>
</dbReference>
<evidence type="ECO:0000256" key="1">
    <source>
        <dbReference type="ARBA" id="ARBA00000085"/>
    </source>
</evidence>
<feature type="domain" description="Histidine kinase" evidence="17">
    <location>
        <begin position="200"/>
        <end position="395"/>
    </location>
</feature>
<dbReference type="EC" id="2.7.13.3" evidence="4"/>
<evidence type="ECO:0000259" key="17">
    <source>
        <dbReference type="PROSITE" id="PS50109"/>
    </source>
</evidence>
<dbReference type="PANTHER" id="PTHR24421:SF62">
    <property type="entry name" value="SENSORY TRANSDUCTION HISTIDINE KINASE"/>
    <property type="match status" value="1"/>
</dbReference>
<dbReference type="InterPro" id="IPR050482">
    <property type="entry name" value="Sensor_HK_TwoCompSys"/>
</dbReference>
<comment type="function">
    <text evidence="14">Member of the two-component regulatory system NreB/NreC involved in the control of dissimilatory nitrate/nitrite reduction in response to oxygen. NreB functions as a direct oxygen sensor histidine kinase which is autophosphorylated, in the absence of oxygen, probably at the conserved histidine residue, and transfers its phosphate group probably to a conserved aspartate residue of NreC. NreB/NreC activates the expression of the nitrate (narGHJI) and nitrite (nir) reductase operons, as well as the putative nitrate transporter gene narT.</text>
</comment>
<keyword evidence="12" id="KW-0902">Two-component regulatory system</keyword>
<evidence type="ECO:0000256" key="4">
    <source>
        <dbReference type="ARBA" id="ARBA00012438"/>
    </source>
</evidence>
<dbReference type="RefSeq" id="WP_039398749.1">
    <property type="nucleotide sequence ID" value="NZ_JTDK01000008.1"/>
</dbReference>
<evidence type="ECO:0000256" key="13">
    <source>
        <dbReference type="ARBA" id="ARBA00023014"/>
    </source>
</evidence>
<comment type="caution">
    <text evidence="18">The sequence shown here is derived from an EMBL/GenBank/DDBJ whole genome shotgun (WGS) entry which is preliminary data.</text>
</comment>
<dbReference type="GO" id="GO:0016020">
    <property type="term" value="C:membrane"/>
    <property type="evidence" value="ECO:0007669"/>
    <property type="project" value="InterPro"/>
</dbReference>
<evidence type="ECO:0000256" key="5">
    <source>
        <dbReference type="ARBA" id="ARBA00017322"/>
    </source>
</evidence>
<dbReference type="GO" id="GO:0005737">
    <property type="term" value="C:cytoplasm"/>
    <property type="evidence" value="ECO:0007669"/>
    <property type="project" value="UniProtKB-SubCell"/>
</dbReference>
<comment type="cofactor">
    <cofactor evidence="2">
        <name>[4Fe-4S] cluster</name>
        <dbReference type="ChEBI" id="CHEBI:49883"/>
    </cofactor>
</comment>
<keyword evidence="16" id="KW-1133">Transmembrane helix</keyword>
<name>A0A0B2A436_9MICO</name>
<dbReference type="EMBL" id="JTDK01000008">
    <property type="protein sequence ID" value="KHK97775.1"/>
    <property type="molecule type" value="Genomic_DNA"/>
</dbReference>
<evidence type="ECO:0000313" key="19">
    <source>
        <dbReference type="Proteomes" id="UP000031030"/>
    </source>
</evidence>
<organism evidence="18 19">
    <name type="scientific">Microbacterium mangrovi</name>
    <dbReference type="NCBI Taxonomy" id="1348253"/>
    <lineage>
        <taxon>Bacteria</taxon>
        <taxon>Bacillati</taxon>
        <taxon>Actinomycetota</taxon>
        <taxon>Actinomycetes</taxon>
        <taxon>Micrococcales</taxon>
        <taxon>Microbacteriaceae</taxon>
        <taxon>Microbacterium</taxon>
    </lineage>
</organism>
<evidence type="ECO:0000256" key="15">
    <source>
        <dbReference type="ARBA" id="ARBA00030800"/>
    </source>
</evidence>
<feature type="transmembrane region" description="Helical" evidence="16">
    <location>
        <begin position="46"/>
        <end position="66"/>
    </location>
</feature>
<gene>
    <name evidence="18" type="ORF">LK09_09740</name>
</gene>
<feature type="transmembrane region" description="Helical" evidence="16">
    <location>
        <begin position="115"/>
        <end position="134"/>
    </location>
</feature>
<dbReference type="InterPro" id="IPR005467">
    <property type="entry name" value="His_kinase_dom"/>
</dbReference>
<evidence type="ECO:0000256" key="2">
    <source>
        <dbReference type="ARBA" id="ARBA00001966"/>
    </source>
</evidence>
<dbReference type="Pfam" id="PF07730">
    <property type="entry name" value="HisKA_3"/>
    <property type="match status" value="1"/>
</dbReference>
<keyword evidence="16" id="KW-0812">Transmembrane</keyword>
<keyword evidence="13" id="KW-0411">Iron-sulfur</keyword>
<feature type="transmembrane region" description="Helical" evidence="16">
    <location>
        <begin position="141"/>
        <end position="161"/>
    </location>
</feature>
<accession>A0A0B2A436</accession>
<evidence type="ECO:0000256" key="10">
    <source>
        <dbReference type="ARBA" id="ARBA00022777"/>
    </source>
</evidence>
<dbReference type="SUPFAM" id="SSF55874">
    <property type="entry name" value="ATPase domain of HSP90 chaperone/DNA topoisomerase II/histidine kinase"/>
    <property type="match status" value="1"/>
</dbReference>
<evidence type="ECO:0000313" key="18">
    <source>
        <dbReference type="EMBL" id="KHK97775.1"/>
    </source>
</evidence>
<dbReference type="Gene3D" id="1.20.5.1930">
    <property type="match status" value="1"/>
</dbReference>
<feature type="transmembrane region" description="Helical" evidence="16">
    <location>
        <begin position="78"/>
        <end position="95"/>
    </location>
</feature>
<evidence type="ECO:0000256" key="11">
    <source>
        <dbReference type="ARBA" id="ARBA00023004"/>
    </source>
</evidence>
<dbReference type="GO" id="GO:0000155">
    <property type="term" value="F:phosphorelay sensor kinase activity"/>
    <property type="evidence" value="ECO:0007669"/>
    <property type="project" value="InterPro"/>
</dbReference>
<dbReference type="InterPro" id="IPR011712">
    <property type="entry name" value="Sig_transdc_His_kin_sub3_dim/P"/>
</dbReference>
<dbReference type="InterPro" id="IPR003594">
    <property type="entry name" value="HATPase_dom"/>
</dbReference>
<dbReference type="STRING" id="1348253.LK09_09740"/>
<dbReference type="GO" id="GO:0046872">
    <property type="term" value="F:metal ion binding"/>
    <property type="evidence" value="ECO:0007669"/>
    <property type="project" value="UniProtKB-KW"/>
</dbReference>
<dbReference type="InterPro" id="IPR004358">
    <property type="entry name" value="Sig_transdc_His_kin-like_C"/>
</dbReference>
<keyword evidence="7" id="KW-0963">Cytoplasm</keyword>
<dbReference type="PANTHER" id="PTHR24421">
    <property type="entry name" value="NITRATE/NITRITE SENSOR PROTEIN NARX-RELATED"/>
    <property type="match status" value="1"/>
</dbReference>
<evidence type="ECO:0000256" key="12">
    <source>
        <dbReference type="ARBA" id="ARBA00023012"/>
    </source>
</evidence>
<evidence type="ECO:0000256" key="7">
    <source>
        <dbReference type="ARBA" id="ARBA00022490"/>
    </source>
</evidence>
<keyword evidence="11" id="KW-0408">Iron</keyword>
<evidence type="ECO:0000256" key="9">
    <source>
        <dbReference type="ARBA" id="ARBA00022723"/>
    </source>
</evidence>
<keyword evidence="19" id="KW-1185">Reference proteome</keyword>
<dbReference type="GO" id="GO:0051539">
    <property type="term" value="F:4 iron, 4 sulfur cluster binding"/>
    <property type="evidence" value="ECO:0007669"/>
    <property type="project" value="UniProtKB-KW"/>
</dbReference>
<comment type="subcellular location">
    <subcellularLocation>
        <location evidence="3">Cytoplasm</location>
    </subcellularLocation>
</comment>
<dbReference type="OrthoDB" id="144293at2"/>
<protein>
    <recommendedName>
        <fullName evidence="5">Oxygen sensor histidine kinase NreB</fullName>
        <ecNumber evidence="4">2.7.13.3</ecNumber>
    </recommendedName>
    <alternativeName>
        <fullName evidence="15">Nitrogen regulation protein B</fullName>
    </alternativeName>
</protein>
<dbReference type="PRINTS" id="PR00344">
    <property type="entry name" value="BCTRLSENSOR"/>
</dbReference>
<dbReference type="InterPro" id="IPR036890">
    <property type="entry name" value="HATPase_C_sf"/>
</dbReference>
<dbReference type="InterPro" id="IPR017205">
    <property type="entry name" value="Sig_transdc_His_kinase_ChrS"/>
</dbReference>
<keyword evidence="9" id="KW-0479">Metal-binding</keyword>
<keyword evidence="16" id="KW-0472">Membrane</keyword>
<evidence type="ECO:0000256" key="16">
    <source>
        <dbReference type="SAM" id="Phobius"/>
    </source>
</evidence>
<keyword evidence="6" id="KW-0004">4Fe-4S</keyword>
<dbReference type="Proteomes" id="UP000031030">
    <property type="component" value="Unassembled WGS sequence"/>
</dbReference>
<sequence>MTQQPGVHHNLTRVFFALRLGLHVLFAVLLVFVIVRIVLLEPPLRWLGLGCAVLLGLVYLAGIWVIRMPVARRRTASIVWLMVLTVVWVALLFLVPESAYLVFPLFFLYLHLLPAPWGPILVVVTTGVAILALGLHGGFSIGGVVGPLIGAAVALLIGLGYQELARDAAEREALLAELLATRDRLAASEREQGVLAERARLAREIHDTVAQSLSSIQMLLHAAERADGDRPGAEHLRLARETAAASLADTRRFIRELAPPALDEGLRGAVLRLAEREWTTDGLRVEVDMPADLDLPMHVQTALLRIVQSTVANVVKHAEASRVIVAVQASGADVRLTVTDDGVGFDPAAVGDRVASDSFGLRAIGERVDQLGGTLAVESAPGSGTSITVTFPRGEP</sequence>
<keyword evidence="10 18" id="KW-0418">Kinase</keyword>
<evidence type="ECO:0000256" key="14">
    <source>
        <dbReference type="ARBA" id="ARBA00024827"/>
    </source>
</evidence>
<evidence type="ECO:0000256" key="8">
    <source>
        <dbReference type="ARBA" id="ARBA00022679"/>
    </source>
</evidence>
<comment type="catalytic activity">
    <reaction evidence="1">
        <text>ATP + protein L-histidine = ADP + protein N-phospho-L-histidine.</text>
        <dbReference type="EC" id="2.7.13.3"/>
    </reaction>
</comment>
<dbReference type="AlphaFoldDB" id="A0A0B2A436"/>
<dbReference type="SMART" id="SM00387">
    <property type="entry name" value="HATPase_c"/>
    <property type="match status" value="1"/>
</dbReference>
<dbReference type="Gene3D" id="3.30.565.10">
    <property type="entry name" value="Histidine kinase-like ATPase, C-terminal domain"/>
    <property type="match status" value="1"/>
</dbReference>
<reference evidence="18 19" key="1">
    <citation type="submission" date="2014-11" db="EMBL/GenBank/DDBJ databases">
        <title>Genome sequence of Microbacterium mangrovi MUSC 115(T).</title>
        <authorList>
            <person name="Lee L.-H."/>
        </authorList>
    </citation>
    <scope>NUCLEOTIDE SEQUENCE [LARGE SCALE GENOMIC DNA]</scope>
    <source>
        <strain evidence="18 19">MUSC 115</strain>
    </source>
</reference>
<proteinExistence type="predicted"/>
<feature type="transmembrane region" description="Helical" evidence="16">
    <location>
        <begin position="20"/>
        <end position="40"/>
    </location>
</feature>
<evidence type="ECO:0000256" key="3">
    <source>
        <dbReference type="ARBA" id="ARBA00004496"/>
    </source>
</evidence>
<dbReference type="CDD" id="cd16917">
    <property type="entry name" value="HATPase_UhpB-NarQ-NarX-like"/>
    <property type="match status" value="1"/>
</dbReference>
<keyword evidence="8" id="KW-0808">Transferase</keyword>